<dbReference type="EMBL" id="JAPDRQ010000036">
    <property type="protein sequence ID" value="KAJ9659830.1"/>
    <property type="molecule type" value="Genomic_DNA"/>
</dbReference>
<sequence length="1668" mass="190015">MLERVPASAESAATLLIRSFERPHRSTRVLDPKFWRNGADELDTASWWPAYLQKVRQIPHEGYQTPRDRTIAPLSVSHTASRGCHESVVNPKTQRYPTSGSARPYTVSASQRQAQNAKRLYDVFDLTEDLESEEARTSTAPNSPDNQEQSSQTWRSLVDTDDFTGNGEVDDSADGDASAWHKRRDQLRGANQELDGQHDLHTDANGWNLYSGLASLVPPDGIDPTRATAVLDSALPQIESRESREEQVVTKAPRNEKHQRLFDVIQAKDKASETQFEEAWRLFALLDDREAVAPAVFRFLQRTKHTKQLGRAVEAFKLIPKDRRGESMYKAAVDVELRRYQHRSAINFAFEADARGFNLLPTLLNHFVGNLLWNSAAELIRRRLTAGLPTPEPAFFGRQDDYKHLISACGTMSDLFFKVTSLAERLNSQDATLTQNRVLLTRLCRDLVVECARSTAVVGHITREGVLALLELGRTFGHDRLHQTILATIFRHPHRAERVDIALFVYRNYRLVMPDDRVSPRMLGGLISICGDAMVERHIYSYLLREFGLHCTDQETIPAYQRVLTLCARQGQVDAVEQFLQAYISTYGKPRSLAMLSPLIHVQAVSGDHANARKQFDRLKDEFGLKPNQICWNMLLLAHARSDDDSSAFEIFEEMLASGVDPDSYTYGTLLSICASHADTDAAVELLAEARDFGIPITVPMVGSVVEACLSNDDERQALGFVHAATTSGTQESLTWLWNILLKYYSFKGDTNAMLQVRKRMADFAIKADDMTYAALIGDLVSRRRTIEAIQMLREMHFQEGLPVTLFHYSIILQGLVMEGNRDMSIVIYNEIKLRFPRLSASADVALLSLQSQRDSLSSSNGRNSHSLNFLSTLLAEASRQTESLAALGRTIRSKTPKAVWFQIFENLLTSLIRNGSYDQAEMLLENLESSNWSEGKPKESDGITGNLLLVRMDLAVARQRWDAVGDIWQSLFKDAKRKHQPVKLPTPRVQALASDPESLDAEAQNLIDGNMEGATKKSHNEPSQPVQRSWRFSLSGPLNRYMSSMAQRGQLDDLWRFMREEFQPAGFQLSGRNWNKYIQLLCNSEDFRHKIAAFKWMEKMFINRAQSWKLVTRGLLRQKQTRHVLEASCKDKRPVLQKHNSYNVTKRERLMRLQPERKIPTYLTFVYLADVLQQAAERARSGKHGLMQQIGSVADKTKRFLQQMPYLKDRFQGTLLRKLPARPDDKARPRSELFFRKSTVSGGILGSRSPLDNLPAELLHDIEALIAPRDDIRQLLRRDRAVTLSPQQQHEVGVGEQVIGQIDRGAIVLAAKGRIEESHEKQRRIAFEERQRLQTVAYIRRDLRTRRLYEDPYRGRPTISIPPALPETDVSSSDSSLEASSTILAQLRNAGTDIDKQRTSSPASDQARDTSDKPAVQPGLGLPTGSIEKLSVSQQLERLETYRKSIAERSQSQSSVPSKPRLKGLAIPYANVRRIRRILANRQRNRNRLNLHRAGEQHFSTRTWDRLWKSSRTFQLLEMARERKALVLQQEQDLRAGKRLQPMPKTQQTVRGSRNLNFPSIRFVPDLGRKKWRYPVRRGLRRDLRLSESKRGDWDTFVPAEEMIKRRHPVLTKIKEMEEARGLTPDIRRRRRRRRPRAIQLGLPSPVVESNFKPITSSAEVRDYNSP</sequence>
<organism evidence="1 2">
    <name type="scientific">Neophaeococcomyces mojaviensis</name>
    <dbReference type="NCBI Taxonomy" id="3383035"/>
    <lineage>
        <taxon>Eukaryota</taxon>
        <taxon>Fungi</taxon>
        <taxon>Dikarya</taxon>
        <taxon>Ascomycota</taxon>
        <taxon>Pezizomycotina</taxon>
        <taxon>Eurotiomycetes</taxon>
        <taxon>Chaetothyriomycetidae</taxon>
        <taxon>Chaetothyriales</taxon>
        <taxon>Chaetothyriales incertae sedis</taxon>
        <taxon>Neophaeococcomyces</taxon>
    </lineage>
</organism>
<gene>
    <name evidence="1" type="ORF">H2198_002899</name>
</gene>
<proteinExistence type="predicted"/>
<reference evidence="1" key="1">
    <citation type="submission" date="2022-10" db="EMBL/GenBank/DDBJ databases">
        <title>Culturing micro-colonial fungi from biological soil crusts in the Mojave desert and describing Neophaeococcomyces mojavensis, and introducing the new genera and species Taxawa tesnikishii.</title>
        <authorList>
            <person name="Kurbessoian T."/>
            <person name="Stajich J.E."/>
        </authorList>
    </citation>
    <scope>NUCLEOTIDE SEQUENCE</scope>
    <source>
        <strain evidence="1">JES_112</strain>
    </source>
</reference>
<evidence type="ECO:0000313" key="2">
    <source>
        <dbReference type="Proteomes" id="UP001172386"/>
    </source>
</evidence>
<accession>A0ACC3ADC1</accession>
<keyword evidence="2" id="KW-1185">Reference proteome</keyword>
<dbReference type="Proteomes" id="UP001172386">
    <property type="component" value="Unassembled WGS sequence"/>
</dbReference>
<comment type="caution">
    <text evidence="1">The sequence shown here is derived from an EMBL/GenBank/DDBJ whole genome shotgun (WGS) entry which is preliminary data.</text>
</comment>
<evidence type="ECO:0000313" key="1">
    <source>
        <dbReference type="EMBL" id="KAJ9659830.1"/>
    </source>
</evidence>
<name>A0ACC3ADC1_9EURO</name>
<protein>
    <submittedName>
        <fullName evidence="1">Uncharacterized protein</fullName>
    </submittedName>
</protein>